<protein>
    <recommendedName>
        <fullName evidence="10">Transcription factor CBF/NF-Y/archaeal histone domain-containing protein</fullName>
    </recommendedName>
</protein>
<evidence type="ECO:0000256" key="8">
    <source>
        <dbReference type="ARBA" id="ARBA00023242"/>
    </source>
</evidence>
<keyword evidence="8" id="KW-0539">Nucleus</keyword>
<organism evidence="11 12">
    <name type="scientific">Zingiber officinale</name>
    <name type="common">Ginger</name>
    <name type="synonym">Amomum zingiber</name>
    <dbReference type="NCBI Taxonomy" id="94328"/>
    <lineage>
        <taxon>Eukaryota</taxon>
        <taxon>Viridiplantae</taxon>
        <taxon>Streptophyta</taxon>
        <taxon>Embryophyta</taxon>
        <taxon>Tracheophyta</taxon>
        <taxon>Spermatophyta</taxon>
        <taxon>Magnoliopsida</taxon>
        <taxon>Liliopsida</taxon>
        <taxon>Zingiberales</taxon>
        <taxon>Zingiberaceae</taxon>
        <taxon>Zingiber</taxon>
    </lineage>
</organism>
<comment type="similarity">
    <text evidence="2">Belongs to the NFYB/HAP3 subunit family.</text>
</comment>
<evidence type="ECO:0000313" key="11">
    <source>
        <dbReference type="EMBL" id="KAG6466743.1"/>
    </source>
</evidence>
<dbReference type="AlphaFoldDB" id="A0A8J5BTT2"/>
<reference evidence="11 12" key="1">
    <citation type="submission" date="2020-08" db="EMBL/GenBank/DDBJ databases">
        <title>Plant Genome Project.</title>
        <authorList>
            <person name="Zhang R.-G."/>
        </authorList>
    </citation>
    <scope>NUCLEOTIDE SEQUENCE [LARGE SCALE GENOMIC DNA]</scope>
    <source>
        <tissue evidence="11">Rhizome</tissue>
    </source>
</reference>
<dbReference type="InterPro" id="IPR003958">
    <property type="entry name" value="CBFA_NFYB_domain"/>
</dbReference>
<dbReference type="InterPro" id="IPR003956">
    <property type="entry name" value="Transcrpt_fac_NFYB/HAP3_CS"/>
</dbReference>
<dbReference type="GO" id="GO:0000978">
    <property type="term" value="F:RNA polymerase II cis-regulatory region sequence-specific DNA binding"/>
    <property type="evidence" value="ECO:0007669"/>
    <property type="project" value="TreeGrafter"/>
</dbReference>
<evidence type="ECO:0000256" key="7">
    <source>
        <dbReference type="ARBA" id="ARBA00023163"/>
    </source>
</evidence>
<dbReference type="PANTHER" id="PTHR11064">
    <property type="entry name" value="CCAAT-BINDING TRANSCRIPTION FACTOR-RELATED"/>
    <property type="match status" value="1"/>
</dbReference>
<feature type="region of interest" description="Disordered" evidence="9">
    <location>
        <begin position="195"/>
        <end position="214"/>
    </location>
</feature>
<dbReference type="GO" id="GO:0016602">
    <property type="term" value="C:CCAAT-binding factor complex"/>
    <property type="evidence" value="ECO:0007669"/>
    <property type="project" value="InterPro"/>
</dbReference>
<evidence type="ECO:0000256" key="6">
    <source>
        <dbReference type="ARBA" id="ARBA00023159"/>
    </source>
</evidence>
<comment type="caution">
    <text evidence="11">The sequence shown here is derived from an EMBL/GenBank/DDBJ whole genome shotgun (WGS) entry which is preliminary data.</text>
</comment>
<dbReference type="PROSITE" id="PS00685">
    <property type="entry name" value="NFYB_HAP3"/>
    <property type="match status" value="1"/>
</dbReference>
<accession>A0A8J5BTT2</accession>
<keyword evidence="6" id="KW-0010">Activator</keyword>
<keyword evidence="5" id="KW-0238">DNA-binding</keyword>
<evidence type="ECO:0000259" key="10">
    <source>
        <dbReference type="Pfam" id="PF00808"/>
    </source>
</evidence>
<sequence>MQLGFCHLEGLLSPRIETSINTCLYFPNAILFHFSQGEGKFRGKMASGAGLLGNQQASLQVLSGAGGGGSARTTTAERDNAAMSGGLQAHPAPHPAPAVREQDRFMPIANVIRIMRRVLPAHAKISDDAKEMIQECVSEYISFITSEANERCQREQRKTVTADDVLWAMRKLGFDDYLDPLTLFLHRYRELEAGAATDSSSGHNAPPTLHLPKHHRNAAAPVPDISAPAPQYFATPPLSGFLMPPAPAQPSNLMSESMSYQHVENPSSSGCLAIEAAFWQMHIRVRAGFEGSSGLHCS</sequence>
<dbReference type="FunFam" id="1.10.20.10:FF:000049">
    <property type="entry name" value="Nuclear transcription factor Y subunit B-6"/>
    <property type="match status" value="1"/>
</dbReference>
<dbReference type="GO" id="GO:0046982">
    <property type="term" value="F:protein heterodimerization activity"/>
    <property type="evidence" value="ECO:0007669"/>
    <property type="project" value="InterPro"/>
</dbReference>
<dbReference type="Gene3D" id="1.10.20.10">
    <property type="entry name" value="Histone, subunit A"/>
    <property type="match status" value="1"/>
</dbReference>
<dbReference type="InterPro" id="IPR027113">
    <property type="entry name" value="Transc_fact_NFYB/HAP3"/>
</dbReference>
<evidence type="ECO:0000256" key="1">
    <source>
        <dbReference type="ARBA" id="ARBA00004123"/>
    </source>
</evidence>
<evidence type="ECO:0000256" key="9">
    <source>
        <dbReference type="SAM" id="MobiDB-lite"/>
    </source>
</evidence>
<gene>
    <name evidence="11" type="ORF">ZIOFF_075446</name>
</gene>
<dbReference type="EMBL" id="JACMSC010000126">
    <property type="protein sequence ID" value="KAG6466743.1"/>
    <property type="molecule type" value="Genomic_DNA"/>
</dbReference>
<evidence type="ECO:0000256" key="5">
    <source>
        <dbReference type="ARBA" id="ARBA00023125"/>
    </source>
</evidence>
<dbReference type="Pfam" id="PF00808">
    <property type="entry name" value="CBFD_NFYB_HMF"/>
    <property type="match status" value="1"/>
</dbReference>
<dbReference type="InterPro" id="IPR009072">
    <property type="entry name" value="Histone-fold"/>
</dbReference>
<comment type="subcellular location">
    <subcellularLocation>
        <location evidence="1">Nucleus</location>
    </subcellularLocation>
</comment>
<dbReference type="Proteomes" id="UP000734854">
    <property type="component" value="Unassembled WGS sequence"/>
</dbReference>
<dbReference type="CDD" id="cd22907">
    <property type="entry name" value="HFD_NFYB"/>
    <property type="match status" value="1"/>
</dbReference>
<keyword evidence="7" id="KW-0804">Transcription</keyword>
<dbReference type="GO" id="GO:0001228">
    <property type="term" value="F:DNA-binding transcription activator activity, RNA polymerase II-specific"/>
    <property type="evidence" value="ECO:0007669"/>
    <property type="project" value="InterPro"/>
</dbReference>
<keyword evidence="4" id="KW-0805">Transcription regulation</keyword>
<feature type="domain" description="Transcription factor CBF/NF-Y/archaeal histone" evidence="10">
    <location>
        <begin position="105"/>
        <end position="169"/>
    </location>
</feature>
<name>A0A8J5BTT2_ZINOF</name>
<evidence type="ECO:0000256" key="3">
    <source>
        <dbReference type="ARBA" id="ARBA00022682"/>
    </source>
</evidence>
<dbReference type="GO" id="GO:0009738">
    <property type="term" value="P:abscisic acid-activated signaling pathway"/>
    <property type="evidence" value="ECO:0007669"/>
    <property type="project" value="UniProtKB-KW"/>
</dbReference>
<keyword evidence="12" id="KW-1185">Reference proteome</keyword>
<evidence type="ECO:0000256" key="4">
    <source>
        <dbReference type="ARBA" id="ARBA00023015"/>
    </source>
</evidence>
<dbReference type="PRINTS" id="PR00615">
    <property type="entry name" value="CCAATSUBUNTA"/>
</dbReference>
<evidence type="ECO:0000256" key="2">
    <source>
        <dbReference type="ARBA" id="ARBA00009053"/>
    </source>
</evidence>
<proteinExistence type="inferred from homology"/>
<keyword evidence="3" id="KW-0938">Abscisic acid signaling pathway</keyword>
<evidence type="ECO:0000313" key="12">
    <source>
        <dbReference type="Proteomes" id="UP000734854"/>
    </source>
</evidence>
<dbReference type="SUPFAM" id="SSF47113">
    <property type="entry name" value="Histone-fold"/>
    <property type="match status" value="1"/>
</dbReference>
<dbReference type="PANTHER" id="PTHR11064:SF196">
    <property type="entry name" value="NUCLEAR TRANSCRIPTION FACTOR Y SUBUNIT B-6"/>
    <property type="match status" value="1"/>
</dbReference>